<organism evidence="3 4">
    <name type="scientific">Novosphingobium barchaimii LL02</name>
    <dbReference type="NCBI Taxonomy" id="1114963"/>
    <lineage>
        <taxon>Bacteria</taxon>
        <taxon>Pseudomonadati</taxon>
        <taxon>Pseudomonadota</taxon>
        <taxon>Alphaproteobacteria</taxon>
        <taxon>Sphingomonadales</taxon>
        <taxon>Sphingomonadaceae</taxon>
        <taxon>Novosphingobium</taxon>
    </lineage>
</organism>
<reference evidence="3 4" key="1">
    <citation type="journal article" date="2015" name="G3 (Bethesda)">
        <title>Insights into Ongoing Evolution of the Hexachlorocyclohexane Catabolic Pathway from Comparative Genomics of Ten Sphingomonadaceae Strains.</title>
        <authorList>
            <person name="Pearce S.L."/>
            <person name="Oakeshott J.G."/>
            <person name="Pandey G."/>
        </authorList>
    </citation>
    <scope>NUCLEOTIDE SEQUENCE [LARGE SCALE GENOMIC DNA]</scope>
    <source>
        <strain evidence="3 4">LL02</strain>
    </source>
</reference>
<protein>
    <submittedName>
        <fullName evidence="3">Phasin</fullName>
    </submittedName>
</protein>
<feature type="compositionally biased region" description="Basic and acidic residues" evidence="1">
    <location>
        <begin position="40"/>
        <end position="54"/>
    </location>
</feature>
<evidence type="ECO:0000313" key="4">
    <source>
        <dbReference type="Proteomes" id="UP000052268"/>
    </source>
</evidence>
<sequence>MADHEDPKDKAPAVEAPKAVPAGDVIAANVAKAPAVAKPAEVKPAEVKPTESKVADIKPVEAKPVQAKPVEVVSAPAGKAPEPVPAKPAAPVKAPAPVKAVAKPVAKVPEVKAPAVKAKPGPKPKIKTAPVAQAKPAAKSKPVEKVVPAKVAPTPPISKVAKDVKAPVAVVTIPKAATPKAAPKTAPKTKPVFAGLFTNFMLEETNMDMSTNFVGLQDAMTEAQAKAKAAFEKSTSVLGEVTEFTKGNVEACVASGKILAEGVQGMGSELVAEGRTAFEAMTGDIKELAAAKSPTDFFKLQGDMVRKNFDSAVAYSSKNSEAMLKLFSDSFAPLSGRMSIAMEKARSVSI</sequence>
<accession>A0A0J7XTJ2</accession>
<dbReference type="AlphaFoldDB" id="A0A0J7XTJ2"/>
<evidence type="ECO:0000313" key="3">
    <source>
        <dbReference type="EMBL" id="KMS54358.1"/>
    </source>
</evidence>
<dbReference type="Proteomes" id="UP000052268">
    <property type="component" value="Unassembled WGS sequence"/>
</dbReference>
<feature type="region of interest" description="Disordered" evidence="1">
    <location>
        <begin position="1"/>
        <end position="21"/>
    </location>
</feature>
<feature type="compositionally biased region" description="Basic and acidic residues" evidence="1">
    <location>
        <begin position="1"/>
        <end position="12"/>
    </location>
</feature>
<gene>
    <name evidence="3" type="ORF">V474_21770</name>
</gene>
<dbReference type="EMBL" id="JACU01000006">
    <property type="protein sequence ID" value="KMS54358.1"/>
    <property type="molecule type" value="Genomic_DNA"/>
</dbReference>
<feature type="region of interest" description="Disordered" evidence="1">
    <location>
        <begin position="35"/>
        <end position="54"/>
    </location>
</feature>
<feature type="region of interest" description="Disordered" evidence="1">
    <location>
        <begin position="116"/>
        <end position="137"/>
    </location>
</feature>
<name>A0A0J7XTJ2_9SPHN</name>
<proteinExistence type="predicted"/>
<dbReference type="InterPro" id="IPR018968">
    <property type="entry name" value="Phasin"/>
</dbReference>
<dbReference type="RefSeq" id="WP_059152329.1">
    <property type="nucleotide sequence ID" value="NZ_KQ130455.1"/>
</dbReference>
<dbReference type="PATRIC" id="fig|1114963.3.peg.3193"/>
<dbReference type="Pfam" id="PF09361">
    <property type="entry name" value="Phasin_2"/>
    <property type="match status" value="1"/>
</dbReference>
<keyword evidence="4" id="KW-1185">Reference proteome</keyword>
<evidence type="ECO:0000259" key="2">
    <source>
        <dbReference type="Pfam" id="PF09361"/>
    </source>
</evidence>
<evidence type="ECO:0000256" key="1">
    <source>
        <dbReference type="SAM" id="MobiDB-lite"/>
    </source>
</evidence>
<feature type="domain" description="Phasin" evidence="2">
    <location>
        <begin position="240"/>
        <end position="337"/>
    </location>
</feature>
<comment type="caution">
    <text evidence="3">The sequence shown here is derived from an EMBL/GenBank/DDBJ whole genome shotgun (WGS) entry which is preliminary data.</text>
</comment>
<dbReference type="OrthoDB" id="8479795at2"/>